<reference evidence="1 2" key="1">
    <citation type="submission" date="2017-01" db="EMBL/GenBank/DDBJ databases">
        <authorList>
            <person name="Erauso G."/>
        </authorList>
    </citation>
    <scope>NUCLEOTIDE SEQUENCE [LARGE SCALE GENOMIC DNA]</scope>
    <source>
        <strain evidence="1">MESINF1</strain>
    </source>
</reference>
<evidence type="ECO:0000313" key="2">
    <source>
        <dbReference type="Proteomes" id="UP000250796"/>
    </source>
</evidence>
<sequence>MAQVQDEAPYTRENVEFVILSFFVEKYINNRLYFPLNGRRGLSFSLEDVKKCDKIKCDYILLIIYKQCEYIRNMSF</sequence>
<keyword evidence="2" id="KW-1185">Reference proteome</keyword>
<dbReference type="KEGG" id="minf:MESINF_1265"/>
<accession>A0A7Z7PQR4</accession>
<proteinExistence type="predicted"/>
<protein>
    <submittedName>
        <fullName evidence="1">Uncharacterized protein</fullName>
    </submittedName>
</protein>
<dbReference type="EMBL" id="LS974202">
    <property type="protein sequence ID" value="SSC12709.1"/>
    <property type="molecule type" value="Genomic_DNA"/>
</dbReference>
<evidence type="ECO:0000313" key="1">
    <source>
        <dbReference type="EMBL" id="SSC12709.1"/>
    </source>
</evidence>
<organism evidence="1 2">
    <name type="scientific">Mesotoga infera</name>
    <dbReference type="NCBI Taxonomy" id="1236046"/>
    <lineage>
        <taxon>Bacteria</taxon>
        <taxon>Thermotogati</taxon>
        <taxon>Thermotogota</taxon>
        <taxon>Thermotogae</taxon>
        <taxon>Kosmotogales</taxon>
        <taxon>Kosmotogaceae</taxon>
        <taxon>Mesotoga</taxon>
    </lineage>
</organism>
<name>A0A7Z7PQR4_9BACT</name>
<dbReference type="Proteomes" id="UP000250796">
    <property type="component" value="Chromosome MESINF"/>
</dbReference>
<dbReference type="AlphaFoldDB" id="A0A7Z7PQR4"/>
<gene>
    <name evidence="1" type="ORF">MESINF_1265</name>
</gene>